<dbReference type="InterPro" id="IPR000253">
    <property type="entry name" value="FHA_dom"/>
</dbReference>
<evidence type="ECO:0000313" key="4">
    <source>
        <dbReference type="EMBL" id="CAK9104459.1"/>
    </source>
</evidence>
<dbReference type="Pfam" id="PF00498">
    <property type="entry name" value="FHA"/>
    <property type="match status" value="1"/>
</dbReference>
<organism evidence="4 5">
    <name type="scientific">Durusdinium trenchii</name>
    <dbReference type="NCBI Taxonomy" id="1381693"/>
    <lineage>
        <taxon>Eukaryota</taxon>
        <taxon>Sar</taxon>
        <taxon>Alveolata</taxon>
        <taxon>Dinophyceae</taxon>
        <taxon>Suessiales</taxon>
        <taxon>Symbiodiniaceae</taxon>
        <taxon>Durusdinium</taxon>
    </lineage>
</organism>
<feature type="domain" description="FHA" evidence="3">
    <location>
        <begin position="1"/>
        <end position="54"/>
    </location>
</feature>
<accession>A0ABP0RUZ1</accession>
<keyword evidence="1" id="KW-0694">RNA-binding</keyword>
<proteinExistence type="predicted"/>
<dbReference type="PROSITE" id="PS50006">
    <property type="entry name" value="FHA_DOMAIN"/>
    <property type="match status" value="1"/>
</dbReference>
<protein>
    <recommendedName>
        <fullName evidence="3">FHA domain-containing protein</fullName>
    </recommendedName>
</protein>
<feature type="compositionally biased region" description="Low complexity" evidence="2">
    <location>
        <begin position="111"/>
        <end position="124"/>
    </location>
</feature>
<evidence type="ECO:0000313" key="5">
    <source>
        <dbReference type="Proteomes" id="UP001642484"/>
    </source>
</evidence>
<evidence type="ECO:0000256" key="2">
    <source>
        <dbReference type="SAM" id="MobiDB-lite"/>
    </source>
</evidence>
<evidence type="ECO:0000256" key="1">
    <source>
        <dbReference type="PROSITE-ProRule" id="PRU00182"/>
    </source>
</evidence>
<dbReference type="SUPFAM" id="SSF49879">
    <property type="entry name" value="SMAD/FHA domain"/>
    <property type="match status" value="1"/>
</dbReference>
<dbReference type="Gene3D" id="2.60.200.20">
    <property type="match status" value="1"/>
</dbReference>
<dbReference type="InterPro" id="IPR008984">
    <property type="entry name" value="SMAD_FHA_dom_sf"/>
</dbReference>
<dbReference type="PROSITE" id="PS50889">
    <property type="entry name" value="S4"/>
    <property type="match status" value="1"/>
</dbReference>
<dbReference type="EMBL" id="CAXAMN010026617">
    <property type="protein sequence ID" value="CAK9104459.1"/>
    <property type="molecule type" value="Genomic_DNA"/>
</dbReference>
<feature type="compositionally biased region" description="Basic and acidic residues" evidence="2">
    <location>
        <begin position="449"/>
        <end position="467"/>
    </location>
</feature>
<dbReference type="Proteomes" id="UP001642484">
    <property type="component" value="Unassembled WGS sequence"/>
</dbReference>
<keyword evidence="5" id="KW-1185">Reference proteome</keyword>
<feature type="region of interest" description="Disordered" evidence="2">
    <location>
        <begin position="99"/>
        <end position="133"/>
    </location>
</feature>
<gene>
    <name evidence="4" type="ORF">CCMP2556_LOCUS48976</name>
</gene>
<reference evidence="4 5" key="1">
    <citation type="submission" date="2024-02" db="EMBL/GenBank/DDBJ databases">
        <authorList>
            <person name="Chen Y."/>
            <person name="Shah S."/>
            <person name="Dougan E. K."/>
            <person name="Thang M."/>
            <person name="Chan C."/>
        </authorList>
    </citation>
    <scope>NUCLEOTIDE SEQUENCE [LARGE SCALE GENOMIC DNA]</scope>
</reference>
<sequence>MPNCDIVMDSTRFPQMISRTHARLVTTNVGTPQQEWAIHDCKSMNGVTVNGEAVGVSGRTLRMGDVVNFGKRVVPPEFEFIFEAPQSSGLAEEAEPMMPASPQRVPDAARTDASTCSTRARASSQELQKSEKKREAIPKGLKISELSNELACCVCKECRVTREPVRTRAVDAVVQKTVSQISAEEQAPISGRQGELGEFDAFLRRSLEHSSCDLSKALRAGKKFFHINQLWGKKDKETFKKGVNQYPAGNARERYCKLTGMTVQWAEGSDEGVHSADSTQLNVALHNVGLGALVRWTALKTKSAKGCEAIPVGLRHVQLPLPAAQNARLELERQMRPDQRKLEMTYSFSSLRGGRDGGQLRRLPGPENYPACAHLMTLTQKEFDIDPKDYGDELLQVMVRQYFPGKGLRLHADSKEMFQERLRLPHYQGARSGGDSPCGRLGRWPATAADERADADDRGHRAGDRRAGTVPGAGRSLRVGSRGARGFSEPALHHLALV</sequence>
<feature type="region of interest" description="Disordered" evidence="2">
    <location>
        <begin position="428"/>
        <end position="482"/>
    </location>
</feature>
<name>A0ABP0RUZ1_9DINO</name>
<comment type="caution">
    <text evidence="4">The sequence shown here is derived from an EMBL/GenBank/DDBJ whole genome shotgun (WGS) entry which is preliminary data.</text>
</comment>
<evidence type="ECO:0000259" key="3">
    <source>
        <dbReference type="PROSITE" id="PS50006"/>
    </source>
</evidence>